<evidence type="ECO:0000313" key="2">
    <source>
        <dbReference type="Proteomes" id="UP000219559"/>
    </source>
</evidence>
<comment type="caution">
    <text evidence="1">The sequence shown here is derived from an EMBL/GenBank/DDBJ whole genome shotgun (WGS) entry which is preliminary data.</text>
</comment>
<keyword evidence="2" id="KW-1185">Reference proteome</keyword>
<evidence type="ECO:0000313" key="1">
    <source>
        <dbReference type="EMBL" id="PCE64403.1"/>
    </source>
</evidence>
<name>A0A2A4G7I9_9FLAO</name>
<accession>A0A2A4G7I9</accession>
<protein>
    <recommendedName>
        <fullName evidence="3">Lipocalin-like domain-containing protein</fullName>
    </recommendedName>
</protein>
<organism evidence="1 2">
    <name type="scientific">Sediminicola luteus</name>
    <dbReference type="NCBI Taxonomy" id="319238"/>
    <lineage>
        <taxon>Bacteria</taxon>
        <taxon>Pseudomonadati</taxon>
        <taxon>Bacteroidota</taxon>
        <taxon>Flavobacteriia</taxon>
        <taxon>Flavobacteriales</taxon>
        <taxon>Flavobacteriaceae</taxon>
        <taxon>Sediminicola</taxon>
    </lineage>
</organism>
<proteinExistence type="predicted"/>
<reference evidence="1 2" key="1">
    <citation type="submission" date="2017-04" db="EMBL/GenBank/DDBJ databases">
        <title>A new member of the family Flavobacteriaceae isolated from ascidians.</title>
        <authorList>
            <person name="Chen L."/>
        </authorList>
    </citation>
    <scope>NUCLEOTIDE SEQUENCE [LARGE SCALE GENOMIC DNA]</scope>
    <source>
        <strain evidence="1 2">HQA918</strain>
    </source>
</reference>
<gene>
    <name evidence="1" type="ORF">B7P33_08925</name>
</gene>
<dbReference type="AlphaFoldDB" id="A0A2A4G7I9"/>
<evidence type="ECO:0008006" key="3">
    <source>
        <dbReference type="Google" id="ProtNLM"/>
    </source>
</evidence>
<dbReference type="EMBL" id="NBWU01000003">
    <property type="protein sequence ID" value="PCE64403.1"/>
    <property type="molecule type" value="Genomic_DNA"/>
</dbReference>
<dbReference type="Proteomes" id="UP000219559">
    <property type="component" value="Unassembled WGS sequence"/>
</dbReference>
<sequence>MTVMLLINCSEVPENNDPILGTWHKELSDTSIQKQEWIFNDVYLGRYTEYGTKGILFETDFKWELSETGYTLSYPGTDRPPIWVTLESLESGSTALMASKTIVAIRSN</sequence>